<evidence type="ECO:0000256" key="2">
    <source>
        <dbReference type="ARBA" id="ARBA00022723"/>
    </source>
</evidence>
<sequence>MQITDVETAVLGSAVDAASLPAQVGARELEISSVVVRIHTDDGITGYGESFYRSEENNRFLAQSIDSLSRHIEGKDPRHVKDIWHELYLHVKRAGAYGALSAIDEALWDIKGKDAGKPVYQLLGGQTGEVQTYATFPADKTAEELVEYADWLHEKGFEAMKIGAGFGVEEDRHRIRTIMDAVPDDFGLAIDANTSYDATDARRVAETASEYEVEWFEEPIAHTDIQGQAELTQSVDVPISGYQTHTPHYPALDHLKAGALDIYQPSLDYVGGITGASRVATLVEAFNKQLVPHALGPAINYAASLHVAAASRQCTLIEFAVLDDDIEDPGEYIAGPYIDNREAIYVQDGGRIDPPSEPGLGVTIDEDVFEEYRVD</sequence>
<keyword evidence="3" id="KW-0460">Magnesium</keyword>
<evidence type="ECO:0000313" key="6">
    <source>
        <dbReference type="Proteomes" id="UP000199215"/>
    </source>
</evidence>
<feature type="domain" description="Mandelate racemase/muconate lactonizing enzyme C-terminal" evidence="4">
    <location>
        <begin position="142"/>
        <end position="238"/>
    </location>
</feature>
<dbReference type="InterPro" id="IPR046945">
    <property type="entry name" value="RHMD-like"/>
</dbReference>
<dbReference type="AlphaFoldDB" id="A0A1H6IR86"/>
<name>A0A1H6IR86_9EURY</name>
<evidence type="ECO:0000256" key="1">
    <source>
        <dbReference type="ARBA" id="ARBA00001946"/>
    </source>
</evidence>
<dbReference type="Gene3D" id="3.20.20.120">
    <property type="entry name" value="Enolase-like C-terminal domain"/>
    <property type="match status" value="1"/>
</dbReference>
<dbReference type="InterPro" id="IPR013341">
    <property type="entry name" value="Mandelate_racemase_N_dom"/>
</dbReference>
<dbReference type="PANTHER" id="PTHR13794:SF58">
    <property type="entry name" value="MITOCHONDRIAL ENOLASE SUPERFAMILY MEMBER 1"/>
    <property type="match status" value="1"/>
</dbReference>
<protein>
    <submittedName>
        <fullName evidence="5">D-galactarolactone cycloisomerase</fullName>
    </submittedName>
</protein>
<dbReference type="EMBL" id="FNWU01000003">
    <property type="protein sequence ID" value="SEH50065.1"/>
    <property type="molecule type" value="Genomic_DNA"/>
</dbReference>
<dbReference type="Gene3D" id="3.30.390.10">
    <property type="entry name" value="Enolase-like, N-terminal domain"/>
    <property type="match status" value="1"/>
</dbReference>
<dbReference type="SUPFAM" id="SSF54826">
    <property type="entry name" value="Enolase N-terminal domain-like"/>
    <property type="match status" value="1"/>
</dbReference>
<keyword evidence="5" id="KW-0413">Isomerase</keyword>
<dbReference type="Proteomes" id="UP000199215">
    <property type="component" value="Unassembled WGS sequence"/>
</dbReference>
<keyword evidence="2" id="KW-0479">Metal-binding</keyword>
<dbReference type="Pfam" id="PF13378">
    <property type="entry name" value="MR_MLE_C"/>
    <property type="match status" value="1"/>
</dbReference>
<dbReference type="RefSeq" id="WP_092816735.1">
    <property type="nucleotide sequence ID" value="NZ_FNWU01000003.1"/>
</dbReference>
<dbReference type="SUPFAM" id="SSF51604">
    <property type="entry name" value="Enolase C-terminal domain-like"/>
    <property type="match status" value="1"/>
</dbReference>
<comment type="cofactor">
    <cofactor evidence="1">
        <name>Mg(2+)</name>
        <dbReference type="ChEBI" id="CHEBI:18420"/>
    </cofactor>
</comment>
<dbReference type="SMART" id="SM00922">
    <property type="entry name" value="MR_MLE"/>
    <property type="match status" value="1"/>
</dbReference>
<dbReference type="PANTHER" id="PTHR13794">
    <property type="entry name" value="ENOLASE SUPERFAMILY, MANDELATE RACEMASE"/>
    <property type="match status" value="1"/>
</dbReference>
<reference evidence="5 6" key="1">
    <citation type="submission" date="2016-10" db="EMBL/GenBank/DDBJ databases">
        <authorList>
            <person name="de Groot N.N."/>
        </authorList>
    </citation>
    <scope>NUCLEOTIDE SEQUENCE [LARGE SCALE GENOMIC DNA]</scope>
    <source>
        <strain evidence="5 6">IBRC-M10418</strain>
    </source>
</reference>
<dbReference type="GO" id="GO:0016853">
    <property type="term" value="F:isomerase activity"/>
    <property type="evidence" value="ECO:0007669"/>
    <property type="project" value="UniProtKB-KW"/>
</dbReference>
<dbReference type="InterPro" id="IPR029017">
    <property type="entry name" value="Enolase-like_N"/>
</dbReference>
<evidence type="ECO:0000256" key="3">
    <source>
        <dbReference type="ARBA" id="ARBA00022842"/>
    </source>
</evidence>
<dbReference type="GO" id="GO:0000287">
    <property type="term" value="F:magnesium ion binding"/>
    <property type="evidence" value="ECO:0007669"/>
    <property type="project" value="TreeGrafter"/>
</dbReference>
<evidence type="ECO:0000259" key="4">
    <source>
        <dbReference type="SMART" id="SM00922"/>
    </source>
</evidence>
<dbReference type="Pfam" id="PF02746">
    <property type="entry name" value="MR_MLE_N"/>
    <property type="match status" value="1"/>
</dbReference>
<dbReference type="GO" id="GO:0016836">
    <property type="term" value="F:hydro-lyase activity"/>
    <property type="evidence" value="ECO:0007669"/>
    <property type="project" value="TreeGrafter"/>
</dbReference>
<dbReference type="InterPro" id="IPR029065">
    <property type="entry name" value="Enolase_C-like"/>
</dbReference>
<proteinExistence type="predicted"/>
<organism evidence="5 6">
    <name type="scientific">Halopenitus malekzadehii</name>
    <dbReference type="NCBI Taxonomy" id="1267564"/>
    <lineage>
        <taxon>Archaea</taxon>
        <taxon>Methanobacteriati</taxon>
        <taxon>Methanobacteriota</taxon>
        <taxon>Stenosarchaea group</taxon>
        <taxon>Halobacteria</taxon>
        <taxon>Halobacteriales</taxon>
        <taxon>Haloferacaceae</taxon>
        <taxon>Halopenitus</taxon>
    </lineage>
</organism>
<dbReference type="InterPro" id="IPR036849">
    <property type="entry name" value="Enolase-like_C_sf"/>
</dbReference>
<evidence type="ECO:0000313" key="5">
    <source>
        <dbReference type="EMBL" id="SEH50065.1"/>
    </source>
</evidence>
<dbReference type="InterPro" id="IPR018110">
    <property type="entry name" value="Mandel_Rmase/mucon_lact_enz_CS"/>
</dbReference>
<dbReference type="CDD" id="cd03316">
    <property type="entry name" value="MR_like"/>
    <property type="match status" value="1"/>
</dbReference>
<dbReference type="STRING" id="1267564.SAMN05192561_103166"/>
<dbReference type="PROSITE" id="PS00908">
    <property type="entry name" value="MR_MLE_1"/>
    <property type="match status" value="1"/>
</dbReference>
<accession>A0A1H6IR86</accession>
<gene>
    <name evidence="5" type="ORF">SAMN05192561_103166</name>
</gene>
<dbReference type="InterPro" id="IPR013342">
    <property type="entry name" value="Mandelate_racemase_C"/>
</dbReference>
<keyword evidence="6" id="KW-1185">Reference proteome</keyword>
<dbReference type="GO" id="GO:0009063">
    <property type="term" value="P:amino acid catabolic process"/>
    <property type="evidence" value="ECO:0007669"/>
    <property type="project" value="InterPro"/>
</dbReference>
<dbReference type="GO" id="GO:0016052">
    <property type="term" value="P:carbohydrate catabolic process"/>
    <property type="evidence" value="ECO:0007669"/>
    <property type="project" value="TreeGrafter"/>
</dbReference>
<dbReference type="OrthoDB" id="42605at2157"/>